<comment type="caution">
    <text evidence="1">The sequence shown here is derived from an EMBL/GenBank/DDBJ whole genome shotgun (WGS) entry which is preliminary data.</text>
</comment>
<evidence type="ECO:0000313" key="2">
    <source>
        <dbReference type="Proteomes" id="UP000029647"/>
    </source>
</evidence>
<dbReference type="Proteomes" id="UP000029647">
    <property type="component" value="Unassembled WGS sequence"/>
</dbReference>
<proteinExistence type="predicted"/>
<organism evidence="1 2">
    <name type="scientific">Nonlabens ulvanivorans</name>
    <name type="common">Persicivirga ulvanivorans</name>
    <dbReference type="NCBI Taxonomy" id="906888"/>
    <lineage>
        <taxon>Bacteria</taxon>
        <taxon>Pseudomonadati</taxon>
        <taxon>Bacteroidota</taxon>
        <taxon>Flavobacteriia</taxon>
        <taxon>Flavobacteriales</taxon>
        <taxon>Flavobacteriaceae</taxon>
        <taxon>Nonlabens</taxon>
    </lineage>
</organism>
<reference evidence="1 2" key="1">
    <citation type="journal article" date="2014" name="Genome Announc.">
        <title>Draft Genome Sequences of Marine Flavobacterium Nonlabens Strains NR17, NR24, NR27, NR32, NR33, and Ara13.</title>
        <authorList>
            <person name="Nakanishi M."/>
            <person name="Meirelles P."/>
            <person name="Suzuki R."/>
            <person name="Takatani N."/>
            <person name="Mino S."/>
            <person name="Suda W."/>
            <person name="Oshima K."/>
            <person name="Hattori M."/>
            <person name="Ohkuma M."/>
            <person name="Hosokawa M."/>
            <person name="Miyashita K."/>
            <person name="Thompson F.L."/>
            <person name="Niwa A."/>
            <person name="Sawabe T."/>
            <person name="Sawabe T."/>
        </authorList>
    </citation>
    <scope>NUCLEOTIDE SEQUENCE [LARGE SCALE GENOMIC DNA]</scope>
    <source>
        <strain evidence="2">JCM19275</strain>
    </source>
</reference>
<accession>A0A090WHZ0</accession>
<name>A0A090WHZ0_NONUL</name>
<keyword evidence="1" id="KW-0675">Receptor</keyword>
<protein>
    <submittedName>
        <fullName evidence="1">Putative TonB-dependent receptor</fullName>
    </submittedName>
</protein>
<gene>
    <name evidence="1" type="ORF">JCM19275_1364</name>
</gene>
<dbReference type="EMBL" id="BBNT01000014">
    <property type="protein sequence ID" value="GAL76690.1"/>
    <property type="molecule type" value="Genomic_DNA"/>
</dbReference>
<evidence type="ECO:0000313" key="1">
    <source>
        <dbReference type="EMBL" id="GAL76690.1"/>
    </source>
</evidence>
<dbReference type="AlphaFoldDB" id="A0A090WHZ0"/>
<sequence length="65" mass="7501">MNILGEFAGNFEIDRDSDVGVFFNHNSSQGGIDDIAFDDDFSDTSLDISYGKRNRDSNWGNYRWW</sequence>